<feature type="compositionally biased region" description="Basic and acidic residues" evidence="1">
    <location>
        <begin position="84"/>
        <end position="107"/>
    </location>
</feature>
<dbReference type="Proteomes" id="UP000587942">
    <property type="component" value="Unassembled WGS sequence"/>
</dbReference>
<keyword evidence="2" id="KW-0472">Membrane</keyword>
<evidence type="ECO:0008006" key="5">
    <source>
        <dbReference type="Google" id="ProtNLM"/>
    </source>
</evidence>
<name>A0A846TIN0_9BACI</name>
<reference evidence="3 4" key="1">
    <citation type="submission" date="2020-03" db="EMBL/GenBank/DDBJ databases">
        <authorList>
            <person name="Sun Q."/>
        </authorList>
    </citation>
    <scope>NUCLEOTIDE SEQUENCE [LARGE SCALE GENOMIC DNA]</scope>
    <source>
        <strain evidence="3 4">KACC 21451</strain>
    </source>
</reference>
<evidence type="ECO:0000313" key="4">
    <source>
        <dbReference type="Proteomes" id="UP000587942"/>
    </source>
</evidence>
<protein>
    <recommendedName>
        <fullName evidence="5">Coupling factor for flagellin transcription and translation</fullName>
    </recommendedName>
</protein>
<organism evidence="3 4">
    <name type="scientific">Mesobacillus selenatarsenatis</name>
    <dbReference type="NCBI Taxonomy" id="388741"/>
    <lineage>
        <taxon>Bacteria</taxon>
        <taxon>Bacillati</taxon>
        <taxon>Bacillota</taxon>
        <taxon>Bacilli</taxon>
        <taxon>Bacillales</taxon>
        <taxon>Bacillaceae</taxon>
        <taxon>Mesobacillus</taxon>
    </lineage>
</organism>
<keyword evidence="2" id="KW-1133">Transmembrane helix</keyword>
<evidence type="ECO:0000256" key="1">
    <source>
        <dbReference type="SAM" id="MobiDB-lite"/>
    </source>
</evidence>
<accession>A0A846TIN0</accession>
<dbReference type="RefSeq" id="WP_167831724.1">
    <property type="nucleotide sequence ID" value="NZ_JAAVUM010000004.1"/>
</dbReference>
<gene>
    <name evidence="3" type="ORF">GWK17_07125</name>
</gene>
<comment type="caution">
    <text evidence="3">The sequence shown here is derived from an EMBL/GenBank/DDBJ whole genome shotgun (WGS) entry which is preliminary data.</text>
</comment>
<sequence length="201" mass="23023">MTTFLLLLSLILNVAAIFAIILLYLRQNRLVDAEKKQDKIIKEIEEIFSAYLFELKEENDKFIQLMATTNIEEQISNKVARSIDGSEKKDPPAETAEKNTESVTYEENKKIEQRLGKGVSYHAARKAYQQNREHTTSVPDTGIELAEEDAQENKGEVGQSSLIDQVLYLKNQGMTIEEIARKLDKGKTEIELLLKFRQNMQ</sequence>
<proteinExistence type="predicted"/>
<evidence type="ECO:0000313" key="3">
    <source>
        <dbReference type="EMBL" id="NKE05247.1"/>
    </source>
</evidence>
<dbReference type="EMBL" id="JAAVUM010000004">
    <property type="protein sequence ID" value="NKE05247.1"/>
    <property type="molecule type" value="Genomic_DNA"/>
</dbReference>
<feature type="region of interest" description="Disordered" evidence="1">
    <location>
        <begin position="82"/>
        <end position="107"/>
    </location>
</feature>
<feature type="transmembrane region" description="Helical" evidence="2">
    <location>
        <begin position="6"/>
        <end position="25"/>
    </location>
</feature>
<evidence type="ECO:0000256" key="2">
    <source>
        <dbReference type="SAM" id="Phobius"/>
    </source>
</evidence>
<keyword evidence="2" id="KW-0812">Transmembrane</keyword>
<dbReference type="AlphaFoldDB" id="A0A846TIN0"/>